<gene>
    <name evidence="1" type="ORF">NCTC10723_00235</name>
</gene>
<organism evidence="1 2">
    <name type="scientific">Fusobacterium necrogenes</name>
    <dbReference type="NCBI Taxonomy" id="858"/>
    <lineage>
        <taxon>Bacteria</taxon>
        <taxon>Fusobacteriati</taxon>
        <taxon>Fusobacteriota</taxon>
        <taxon>Fusobacteriia</taxon>
        <taxon>Fusobacteriales</taxon>
        <taxon>Fusobacteriaceae</taxon>
        <taxon>Fusobacterium</taxon>
    </lineage>
</organism>
<dbReference type="RefSeq" id="WP_281268930.1">
    <property type="nucleotide sequence ID" value="NZ_UGGU01000003.1"/>
</dbReference>
<proteinExistence type="predicted"/>
<dbReference type="AlphaFoldDB" id="A0A377GUZ8"/>
<evidence type="ECO:0000313" key="1">
    <source>
        <dbReference type="EMBL" id="STO30805.1"/>
    </source>
</evidence>
<sequence>MRYIEIVKKSFKTFYSIRADESGGVTKLRYTKNYKFFLFFMI</sequence>
<dbReference type="Proteomes" id="UP000255328">
    <property type="component" value="Unassembled WGS sequence"/>
</dbReference>
<protein>
    <submittedName>
        <fullName evidence="1">Uncharacterized protein</fullName>
    </submittedName>
</protein>
<name>A0A377GUZ8_9FUSO</name>
<dbReference type="EMBL" id="UGGU01000003">
    <property type="protein sequence ID" value="STO30805.1"/>
    <property type="molecule type" value="Genomic_DNA"/>
</dbReference>
<accession>A0A377GUZ8</accession>
<reference evidence="1 2" key="1">
    <citation type="submission" date="2018-06" db="EMBL/GenBank/DDBJ databases">
        <authorList>
            <consortium name="Pathogen Informatics"/>
            <person name="Doyle S."/>
        </authorList>
    </citation>
    <scope>NUCLEOTIDE SEQUENCE [LARGE SCALE GENOMIC DNA]</scope>
    <source>
        <strain evidence="1 2">NCTC10723</strain>
    </source>
</reference>
<keyword evidence="2" id="KW-1185">Reference proteome</keyword>
<evidence type="ECO:0000313" key="2">
    <source>
        <dbReference type="Proteomes" id="UP000255328"/>
    </source>
</evidence>